<evidence type="ECO:0000313" key="2">
    <source>
        <dbReference type="EMBL" id="SBP78841.1"/>
    </source>
</evidence>
<proteinExistence type="predicted"/>
<reference evidence="2" key="2">
    <citation type="submission" date="2016-06" db="EMBL/GenBank/DDBJ databases">
        <title>The genome of a short-lived fish provides insights into sex chromosome evolution and the genetic control of aging.</title>
        <authorList>
            <person name="Reichwald K."/>
            <person name="Felder M."/>
            <person name="Petzold A."/>
            <person name="Koch P."/>
            <person name="Groth M."/>
            <person name="Platzer M."/>
        </authorList>
    </citation>
    <scope>NUCLEOTIDE SEQUENCE</scope>
    <source>
        <tissue evidence="2">Brain</tissue>
    </source>
</reference>
<protein>
    <recommendedName>
        <fullName evidence="1">Alkylated DNA repair protein AlkB homologue 8 N-terminal domain-containing protein</fullName>
    </recommendedName>
</protein>
<organism evidence="2">
    <name type="scientific">Nothobranchius kadleci</name>
    <name type="common">African annual killifish</name>
    <dbReference type="NCBI Taxonomy" id="1051664"/>
    <lineage>
        <taxon>Eukaryota</taxon>
        <taxon>Metazoa</taxon>
        <taxon>Chordata</taxon>
        <taxon>Craniata</taxon>
        <taxon>Vertebrata</taxon>
        <taxon>Euteleostomi</taxon>
        <taxon>Actinopterygii</taxon>
        <taxon>Neopterygii</taxon>
        <taxon>Teleostei</taxon>
        <taxon>Neoteleostei</taxon>
        <taxon>Acanthomorphata</taxon>
        <taxon>Ovalentaria</taxon>
        <taxon>Atherinomorphae</taxon>
        <taxon>Cyprinodontiformes</taxon>
        <taxon>Nothobranchiidae</taxon>
        <taxon>Nothobranchius</taxon>
    </lineage>
</organism>
<dbReference type="GO" id="GO:0008168">
    <property type="term" value="F:methyltransferase activity"/>
    <property type="evidence" value="ECO:0007669"/>
    <property type="project" value="InterPro"/>
</dbReference>
<gene>
    <name evidence="2" type="primary">CR392001.1</name>
</gene>
<evidence type="ECO:0000259" key="1">
    <source>
        <dbReference type="Pfam" id="PF09004"/>
    </source>
</evidence>
<sequence length="81" mass="9638">MSISSLIKKEQQRLFFLQQLRKLRRSTMMMVQFYMTISDSILISSITVWEKAQILKDQNLTPQKQLLPIYYKSPEQPMIGQ</sequence>
<dbReference type="Pfam" id="PF09004">
    <property type="entry name" value="ALKBH8_N"/>
    <property type="match status" value="1"/>
</dbReference>
<dbReference type="GO" id="GO:0016706">
    <property type="term" value="F:2-oxoglutarate-dependent dioxygenase activity"/>
    <property type="evidence" value="ECO:0007669"/>
    <property type="project" value="InterPro"/>
</dbReference>
<reference evidence="2" key="1">
    <citation type="submission" date="2016-05" db="EMBL/GenBank/DDBJ databases">
        <authorList>
            <person name="Lavstsen T."/>
            <person name="Jespersen J.S."/>
        </authorList>
    </citation>
    <scope>NUCLEOTIDE SEQUENCE</scope>
    <source>
        <tissue evidence="2">Brain</tissue>
    </source>
</reference>
<dbReference type="EMBL" id="HADZ01014900">
    <property type="protein sequence ID" value="SBP78841.1"/>
    <property type="molecule type" value="Transcribed_RNA"/>
</dbReference>
<feature type="domain" description="Alkylated DNA repair protein AlkB homologue 8 N-terminal" evidence="1">
    <location>
        <begin position="3"/>
        <end position="35"/>
    </location>
</feature>
<accession>A0A1A8CJA4</accession>
<name>A0A1A8CJA4_NOTKA</name>
<dbReference type="AlphaFoldDB" id="A0A1A8CJA4"/>
<dbReference type="InterPro" id="IPR015095">
    <property type="entry name" value="AlkB_hom8_N"/>
</dbReference>